<dbReference type="STRING" id="342668.A0A1B8GDH2"/>
<dbReference type="PANTHER" id="PTHR15263:SF1">
    <property type="entry name" value="NF-KAPPA-B INHIBITOR-LIKE PROTEIN 1"/>
    <property type="match status" value="1"/>
</dbReference>
<feature type="region of interest" description="Disordered" evidence="6">
    <location>
        <begin position="1"/>
        <end position="99"/>
    </location>
</feature>
<dbReference type="Proteomes" id="UP000091956">
    <property type="component" value="Unassembled WGS sequence"/>
</dbReference>
<keyword evidence="5" id="KW-0539">Nucleus</keyword>
<evidence type="ECO:0000313" key="8">
    <source>
        <dbReference type="Proteomes" id="UP000091956"/>
    </source>
</evidence>
<evidence type="ECO:0000313" key="7">
    <source>
        <dbReference type="EMBL" id="OBT93881.1"/>
    </source>
</evidence>
<dbReference type="GO" id="GO:0043124">
    <property type="term" value="P:negative regulation of canonical NF-kappaB signal transduction"/>
    <property type="evidence" value="ECO:0007669"/>
    <property type="project" value="InterPro"/>
</dbReference>
<evidence type="ECO:0000256" key="5">
    <source>
        <dbReference type="ARBA" id="ARBA00023242"/>
    </source>
</evidence>
<dbReference type="GO" id="GO:0005634">
    <property type="term" value="C:nucleus"/>
    <property type="evidence" value="ECO:0007669"/>
    <property type="project" value="UniProtKB-SubCell"/>
</dbReference>
<dbReference type="InterPro" id="IPR038753">
    <property type="entry name" value="NFKBIL1"/>
</dbReference>
<organism evidence="7 8">
    <name type="scientific">Pseudogymnoascus verrucosus</name>
    <dbReference type="NCBI Taxonomy" id="342668"/>
    <lineage>
        <taxon>Eukaryota</taxon>
        <taxon>Fungi</taxon>
        <taxon>Dikarya</taxon>
        <taxon>Ascomycota</taxon>
        <taxon>Pezizomycotina</taxon>
        <taxon>Leotiomycetes</taxon>
        <taxon>Thelebolales</taxon>
        <taxon>Thelebolaceae</taxon>
        <taxon>Pseudogymnoascus</taxon>
    </lineage>
</organism>
<dbReference type="EMBL" id="KV460249">
    <property type="protein sequence ID" value="OBT93881.1"/>
    <property type="molecule type" value="Genomic_DNA"/>
</dbReference>
<keyword evidence="3" id="KW-0677">Repeat</keyword>
<dbReference type="AlphaFoldDB" id="A0A1B8GDH2"/>
<gene>
    <name evidence="7" type="ORF">VE01_08477</name>
</gene>
<proteinExistence type="predicted"/>
<keyword evidence="8" id="KW-1185">Reference proteome</keyword>
<accession>A0A1B8GDH2</accession>
<keyword evidence="2" id="KW-0597">Phosphoprotein</keyword>
<evidence type="ECO:0000256" key="1">
    <source>
        <dbReference type="ARBA" id="ARBA00004123"/>
    </source>
</evidence>
<feature type="compositionally biased region" description="Basic and acidic residues" evidence="6">
    <location>
        <begin position="71"/>
        <end position="85"/>
    </location>
</feature>
<feature type="compositionally biased region" description="Basic and acidic residues" evidence="6">
    <location>
        <begin position="9"/>
        <end position="34"/>
    </location>
</feature>
<protein>
    <recommendedName>
        <fullName evidence="9">J domain-containing protein</fullName>
    </recommendedName>
</protein>
<evidence type="ECO:0000256" key="3">
    <source>
        <dbReference type="ARBA" id="ARBA00022737"/>
    </source>
</evidence>
<reference evidence="8" key="2">
    <citation type="journal article" date="2018" name="Nat. Commun.">
        <title>Extreme sensitivity to ultraviolet light in the fungal pathogen causing white-nose syndrome of bats.</title>
        <authorList>
            <person name="Palmer J.M."/>
            <person name="Drees K.P."/>
            <person name="Foster J.T."/>
            <person name="Lindner D.L."/>
        </authorList>
    </citation>
    <scope>NUCLEOTIDE SEQUENCE [LARGE SCALE GENOMIC DNA]</scope>
    <source>
        <strain evidence="8">UAMH 10579</strain>
    </source>
</reference>
<evidence type="ECO:0008006" key="9">
    <source>
        <dbReference type="Google" id="ProtNLM"/>
    </source>
</evidence>
<evidence type="ECO:0000256" key="6">
    <source>
        <dbReference type="SAM" id="MobiDB-lite"/>
    </source>
</evidence>
<dbReference type="PANTHER" id="PTHR15263">
    <property type="entry name" value="I-KAPPA-B-LIKE PROTEIN IKBL"/>
    <property type="match status" value="1"/>
</dbReference>
<feature type="compositionally biased region" description="Basic residues" evidence="6">
    <location>
        <begin position="36"/>
        <end position="70"/>
    </location>
</feature>
<reference evidence="7 8" key="1">
    <citation type="submission" date="2016-03" db="EMBL/GenBank/DDBJ databases">
        <title>Comparative genomics of Pseudogymnoascus destructans, the fungus causing white-nose syndrome of bats.</title>
        <authorList>
            <person name="Palmer J.M."/>
            <person name="Drees K.P."/>
            <person name="Foster J.T."/>
            <person name="Lindner D.L."/>
        </authorList>
    </citation>
    <scope>NUCLEOTIDE SEQUENCE [LARGE SCALE GENOMIC DNA]</scope>
    <source>
        <strain evidence="7 8">UAMH 10579</strain>
    </source>
</reference>
<feature type="region of interest" description="Disordered" evidence="6">
    <location>
        <begin position="166"/>
        <end position="208"/>
    </location>
</feature>
<keyword evidence="4" id="KW-0040">ANK repeat</keyword>
<sequence length="329" mass="38177">MEPMDVDDGDRRGRSETRDGAEEKGKENEDELGKTQRSRFRFKSAKRKPDHRGHDRDRHRHLQSTHRSKRQRSEPPDEPSLRDESQLPNTSSGEYLDPDALFRESLFDAMADDEGAQFWEGVYGQPIPKIDPVKMDVETGKLEAMTDDEYAAHIRAEMYKKTHQHLIEEKERRDKAKKEQAKRDQARAAEEAFQRQVEESLARGKERKDKAGWTQKWSQKWTAYQELWEAFRASTSGDSEIPWPVWSGKVEDLGKDEVESFFLNGPTAGKPDQADLVKTLKLERVRWHPDKIQQKLGGHGVDEAKMQGVTQVFQIVDRMWNEMKSSGDR</sequence>
<name>A0A1B8GDH2_9PEZI</name>
<evidence type="ECO:0000256" key="4">
    <source>
        <dbReference type="ARBA" id="ARBA00023043"/>
    </source>
</evidence>
<dbReference type="RefSeq" id="XP_018127614.1">
    <property type="nucleotide sequence ID" value="XM_018277899.2"/>
</dbReference>
<dbReference type="OrthoDB" id="412109at2759"/>
<evidence type="ECO:0000256" key="2">
    <source>
        <dbReference type="ARBA" id="ARBA00022553"/>
    </source>
</evidence>
<comment type="subcellular location">
    <subcellularLocation>
        <location evidence="1">Nucleus</location>
    </subcellularLocation>
</comment>
<dbReference type="GeneID" id="28841863"/>